<gene>
    <name evidence="1" type="ORF">A3J59_00835</name>
</gene>
<name>A0A1G1YCV9_9BACT</name>
<evidence type="ECO:0000313" key="1">
    <source>
        <dbReference type="EMBL" id="OGY50183.1"/>
    </source>
</evidence>
<dbReference type="AlphaFoldDB" id="A0A1G1YCV9"/>
<reference evidence="1 2" key="1">
    <citation type="journal article" date="2016" name="Nat. Commun.">
        <title>Thousands of microbial genomes shed light on interconnected biogeochemical processes in an aquifer system.</title>
        <authorList>
            <person name="Anantharaman K."/>
            <person name="Brown C.T."/>
            <person name="Hug L.A."/>
            <person name="Sharon I."/>
            <person name="Castelle C.J."/>
            <person name="Probst A.J."/>
            <person name="Thomas B.C."/>
            <person name="Singh A."/>
            <person name="Wilkins M.J."/>
            <person name="Karaoz U."/>
            <person name="Brodie E.L."/>
            <person name="Williams K.H."/>
            <person name="Hubbard S.S."/>
            <person name="Banfield J.F."/>
        </authorList>
    </citation>
    <scope>NUCLEOTIDE SEQUENCE [LARGE SCALE GENOMIC DNA]</scope>
</reference>
<organism evidence="1 2">
    <name type="scientific">Candidatus Buchananbacteria bacterium RIFCSPHIGHO2_02_FULL_56_16</name>
    <dbReference type="NCBI Taxonomy" id="1797542"/>
    <lineage>
        <taxon>Bacteria</taxon>
        <taxon>Candidatus Buchananiibacteriota</taxon>
    </lineage>
</organism>
<comment type="caution">
    <text evidence="1">The sequence shown here is derived from an EMBL/GenBank/DDBJ whole genome shotgun (WGS) entry which is preliminary data.</text>
</comment>
<accession>A0A1G1YCV9</accession>
<proteinExistence type="predicted"/>
<dbReference type="Proteomes" id="UP000177310">
    <property type="component" value="Unassembled WGS sequence"/>
</dbReference>
<sequence length="321" mass="34857">MKIEKLRVTSGWGLQADGRWGIKGFNKAGNPLGLFEVEAYGSIVFDRRGSLVSLACPPAGPSITDPCNDVYYIGFDNNRYIFRRVVLGAETYWDGPFTSWYPGASIAAITPTEMSQYKISGNVLIRPGTWLVKIATDSKVYAVGADRKSLRLVATDSSSKLAAALYGTDWQSPVRVATIPDLIFPLFTMGADWVALNKHLDGTLIRYASSTDVYLIDFGKKRLVTDSGFSTNRYDLDSIVRNVDPRIFIYPNGAAVTGYEPRLSTPSGPIPNAPAEGYCGDGTANSVQEDCDGSDGVTQGYLCTDQCRLRPSVPVYGNGVP</sequence>
<dbReference type="EMBL" id="MHIL01000034">
    <property type="protein sequence ID" value="OGY50183.1"/>
    <property type="molecule type" value="Genomic_DNA"/>
</dbReference>
<protein>
    <submittedName>
        <fullName evidence="1">Uncharacterized protein</fullName>
    </submittedName>
</protein>
<evidence type="ECO:0000313" key="2">
    <source>
        <dbReference type="Proteomes" id="UP000177310"/>
    </source>
</evidence>